<dbReference type="InterPro" id="IPR026335">
    <property type="entry name" value="rSAM_SPASM_FxsB"/>
</dbReference>
<dbReference type="PANTHER" id="PTHR43273">
    <property type="entry name" value="ANAEROBIC SULFATASE-MATURATING ENZYME HOMOLOG ASLB-RELATED"/>
    <property type="match status" value="1"/>
</dbReference>
<dbReference type="Gene3D" id="3.20.20.70">
    <property type="entry name" value="Aldolase class I"/>
    <property type="match status" value="1"/>
</dbReference>
<dbReference type="SUPFAM" id="SSF102114">
    <property type="entry name" value="Radical SAM enzymes"/>
    <property type="match status" value="1"/>
</dbReference>
<keyword evidence="1" id="KW-0949">S-adenosyl-L-methionine</keyword>
<keyword evidence="3" id="KW-0408">Iron</keyword>
<dbReference type="GO" id="GO:0046872">
    <property type="term" value="F:metal ion binding"/>
    <property type="evidence" value="ECO:0007669"/>
    <property type="project" value="UniProtKB-KW"/>
</dbReference>
<keyword evidence="2" id="KW-0479">Metal-binding</keyword>
<dbReference type="CDD" id="cd01335">
    <property type="entry name" value="Radical_SAM"/>
    <property type="match status" value="1"/>
</dbReference>
<evidence type="ECO:0000256" key="3">
    <source>
        <dbReference type="ARBA" id="ARBA00023004"/>
    </source>
</evidence>
<dbReference type="SFLD" id="SFLDG01386">
    <property type="entry name" value="main_SPASM_domain-containing"/>
    <property type="match status" value="1"/>
</dbReference>
<name>A0A1G6WPJ5_9PSEU</name>
<dbReference type="AlphaFoldDB" id="A0A1G6WPJ5"/>
<evidence type="ECO:0000313" key="6">
    <source>
        <dbReference type="EMBL" id="SDD66955.1"/>
    </source>
</evidence>
<dbReference type="GO" id="GO:0016491">
    <property type="term" value="F:oxidoreductase activity"/>
    <property type="evidence" value="ECO:0007669"/>
    <property type="project" value="InterPro"/>
</dbReference>
<gene>
    <name evidence="6" type="ORF">SAMN05216174_11581</name>
</gene>
<evidence type="ECO:0000256" key="2">
    <source>
        <dbReference type="ARBA" id="ARBA00022723"/>
    </source>
</evidence>
<dbReference type="STRING" id="1271860.SAMN05216174_11581"/>
<dbReference type="OrthoDB" id="9782387at2"/>
<dbReference type="InterPro" id="IPR013785">
    <property type="entry name" value="Aldolase_TIM"/>
</dbReference>
<dbReference type="InterPro" id="IPR023867">
    <property type="entry name" value="Sulphatase_maturase_rSAM"/>
</dbReference>
<dbReference type="InterPro" id="IPR058240">
    <property type="entry name" value="rSAM_sf"/>
</dbReference>
<keyword evidence="7" id="KW-1185">Reference proteome</keyword>
<accession>A0A1G6WPJ5</accession>
<dbReference type="SFLD" id="SFLDG01067">
    <property type="entry name" value="SPASM/twitch_domain_containing"/>
    <property type="match status" value="1"/>
</dbReference>
<dbReference type="PANTHER" id="PTHR43273:SF8">
    <property type="entry name" value="RADICAL SAM DOMAIN PROTEIN"/>
    <property type="match status" value="1"/>
</dbReference>
<dbReference type="SFLD" id="SFLDS00029">
    <property type="entry name" value="Radical_SAM"/>
    <property type="match status" value="1"/>
</dbReference>
<dbReference type="GO" id="GO:0051536">
    <property type="term" value="F:iron-sulfur cluster binding"/>
    <property type="evidence" value="ECO:0007669"/>
    <property type="project" value="UniProtKB-KW"/>
</dbReference>
<evidence type="ECO:0000256" key="4">
    <source>
        <dbReference type="ARBA" id="ARBA00023014"/>
    </source>
</evidence>
<dbReference type="PROSITE" id="PS51918">
    <property type="entry name" value="RADICAL_SAM"/>
    <property type="match status" value="1"/>
</dbReference>
<dbReference type="NCBIfam" id="TIGR04269">
    <property type="entry name" value="SAM_SPASM_FxsB"/>
    <property type="match status" value="1"/>
</dbReference>
<dbReference type="EMBL" id="FMZZ01000015">
    <property type="protein sequence ID" value="SDD66955.1"/>
    <property type="molecule type" value="Genomic_DNA"/>
</dbReference>
<evidence type="ECO:0000256" key="1">
    <source>
        <dbReference type="ARBA" id="ARBA00022691"/>
    </source>
</evidence>
<protein>
    <recommendedName>
        <fullName evidence="5">Radical SAM core domain-containing protein</fullName>
    </recommendedName>
</protein>
<feature type="domain" description="Radical SAM core" evidence="5">
    <location>
        <begin position="6"/>
        <end position="239"/>
    </location>
</feature>
<evidence type="ECO:0000259" key="5">
    <source>
        <dbReference type="PROSITE" id="PS51918"/>
    </source>
</evidence>
<dbReference type="RefSeq" id="WP_091455583.1">
    <property type="nucleotide sequence ID" value="NZ_FMZZ01000015.1"/>
</dbReference>
<dbReference type="Proteomes" id="UP000199501">
    <property type="component" value="Unassembled WGS sequence"/>
</dbReference>
<dbReference type="SFLD" id="SFLDG01072">
    <property type="entry name" value="dehydrogenase_like"/>
    <property type="match status" value="1"/>
</dbReference>
<dbReference type="Pfam" id="PF04055">
    <property type="entry name" value="Radical_SAM"/>
    <property type="match status" value="1"/>
</dbReference>
<keyword evidence="4" id="KW-0411">Iron-sulfur</keyword>
<organism evidence="6 7">
    <name type="scientific">Actinokineospora iranica</name>
    <dbReference type="NCBI Taxonomy" id="1271860"/>
    <lineage>
        <taxon>Bacteria</taxon>
        <taxon>Bacillati</taxon>
        <taxon>Actinomycetota</taxon>
        <taxon>Actinomycetes</taxon>
        <taxon>Pseudonocardiales</taxon>
        <taxon>Pseudonocardiaceae</taxon>
        <taxon>Actinokineospora</taxon>
    </lineage>
</organism>
<dbReference type="InterPro" id="IPR007197">
    <property type="entry name" value="rSAM"/>
</dbReference>
<proteinExistence type="predicted"/>
<evidence type="ECO:0000313" key="7">
    <source>
        <dbReference type="Proteomes" id="UP000199501"/>
    </source>
</evidence>
<reference evidence="7" key="1">
    <citation type="submission" date="2016-10" db="EMBL/GenBank/DDBJ databases">
        <authorList>
            <person name="Varghese N."/>
            <person name="Submissions S."/>
        </authorList>
    </citation>
    <scope>NUCLEOTIDE SEQUENCE [LARGE SCALE GENOMIC DNA]</scope>
    <source>
        <strain evidence="7">IBRC-M 10403</strain>
    </source>
</reference>
<sequence length="371" mass="40435">MTDQGLRPFRQFVLKAHSRCNLACDYCYVYKMADQGWRAQPHAMSRATVENTADRIAEHARAHGLGKVDIALHGGEPLLAGRTHLAWTVRTLRERVPAEVRVTVQTNGTLLDEDFLHLFADLGVRVGVSVDGDARTHDHRRRGHDGAGSHGATARGLRLLAAPEFRPIYAGLLCVVDLSHDPLATYSALLEHEPPAIDLLLPHGNWTAPPPRREPGSAETPYADWLGAVFDHWYAAPVKRTSVRLFDELLNLLLNGRSGVESIGAAPAQHVVVQTDGSIELSDTLASAYDGAAITGLHVSRDPFDAALRPEPERSRACATCPELAICGGGLPAHRYRADNGFTNPSVYCPDLLGLIHHVRTRLTTDLAALR</sequence>